<reference evidence="1" key="2">
    <citation type="submission" date="2021-01" db="EMBL/GenBank/DDBJ databases">
        <authorList>
            <person name="Kang M."/>
        </authorList>
    </citation>
    <scope>NUCLEOTIDE SEQUENCE</scope>
    <source>
        <strain evidence="1">KACC 17527</strain>
    </source>
</reference>
<dbReference type="AlphaFoldDB" id="A0A934TTP3"/>
<name>A0A934TTP3_9BURK</name>
<evidence type="ECO:0000313" key="1">
    <source>
        <dbReference type="EMBL" id="MBK6006826.1"/>
    </source>
</evidence>
<evidence type="ECO:0000313" key="2">
    <source>
        <dbReference type="Proteomes" id="UP000630528"/>
    </source>
</evidence>
<reference evidence="1" key="1">
    <citation type="journal article" date="2012" name="J. Microbiol. Biotechnol.">
        <title>Ramlibacter ginsenosidimutans sp. nov., with ginsenoside-converting activity.</title>
        <authorList>
            <person name="Wang L."/>
            <person name="An D.S."/>
            <person name="Kim S.G."/>
            <person name="Jin F.X."/>
            <person name="Kim S.C."/>
            <person name="Lee S.T."/>
            <person name="Im W.T."/>
        </authorList>
    </citation>
    <scope>NUCLEOTIDE SEQUENCE</scope>
    <source>
        <strain evidence="1">KACC 17527</strain>
    </source>
</reference>
<dbReference type="Proteomes" id="UP000630528">
    <property type="component" value="Unassembled WGS sequence"/>
</dbReference>
<organism evidence="1 2">
    <name type="scientific">Ramlibacter ginsenosidimutans</name>
    <dbReference type="NCBI Taxonomy" id="502333"/>
    <lineage>
        <taxon>Bacteria</taxon>
        <taxon>Pseudomonadati</taxon>
        <taxon>Pseudomonadota</taxon>
        <taxon>Betaproteobacteria</taxon>
        <taxon>Burkholderiales</taxon>
        <taxon>Comamonadaceae</taxon>
        <taxon>Ramlibacter</taxon>
    </lineage>
</organism>
<sequence length="132" mass="13971">MVVPISIRGNDDASRVAEAIVSRWRDIEEALSPIVGTLGVATLYRRCIFLAGRTHPWLMHGETGDTPTLDLGALHALLAGRDSAEASAAGQLLLSTFNDLIGRLIGTSLADRLLSAHPDPFAAGEAPQDTSK</sequence>
<protein>
    <submittedName>
        <fullName evidence="1">Uncharacterized protein</fullName>
    </submittedName>
</protein>
<gene>
    <name evidence="1" type="ORF">JJB11_12060</name>
</gene>
<dbReference type="EMBL" id="JAEPWM010000004">
    <property type="protein sequence ID" value="MBK6006826.1"/>
    <property type="molecule type" value="Genomic_DNA"/>
</dbReference>
<accession>A0A934TTP3</accession>
<comment type="caution">
    <text evidence="1">The sequence shown here is derived from an EMBL/GenBank/DDBJ whole genome shotgun (WGS) entry which is preliminary data.</text>
</comment>
<dbReference type="RefSeq" id="WP_201171024.1">
    <property type="nucleotide sequence ID" value="NZ_JAEPWM010000004.1"/>
</dbReference>
<keyword evidence="2" id="KW-1185">Reference proteome</keyword>
<proteinExistence type="predicted"/>